<dbReference type="EC" id="3.-.-.-" evidence="6"/>
<evidence type="ECO:0000256" key="1">
    <source>
        <dbReference type="ARBA" id="ARBA00001946"/>
    </source>
</evidence>
<reference evidence="6 7" key="1">
    <citation type="submission" date="2016-02" db="EMBL/GenBank/DDBJ databases">
        <authorList>
            <consortium name="Pathogen Informatics"/>
        </authorList>
    </citation>
    <scope>NUCLEOTIDE SEQUENCE [LARGE SCALE GENOMIC DNA]</scope>
    <source>
        <strain evidence="6 7">SS1062</strain>
    </source>
</reference>
<dbReference type="SFLD" id="SFLDG01139">
    <property type="entry name" value="C2.A:_Pyridoxal_Phosphate_Phos"/>
    <property type="match status" value="1"/>
</dbReference>
<keyword evidence="4 6" id="KW-0378">Hydrolase</keyword>
<dbReference type="InterPro" id="IPR006357">
    <property type="entry name" value="HAD-SF_hydro_IIA"/>
</dbReference>
<dbReference type="GO" id="GO:0046872">
    <property type="term" value="F:metal ion binding"/>
    <property type="evidence" value="ECO:0007669"/>
    <property type="project" value="UniProtKB-KW"/>
</dbReference>
<dbReference type="NCBIfam" id="TIGR01460">
    <property type="entry name" value="HAD-SF-IIA"/>
    <property type="match status" value="1"/>
</dbReference>
<dbReference type="GO" id="GO:0005737">
    <property type="term" value="C:cytoplasm"/>
    <property type="evidence" value="ECO:0007669"/>
    <property type="project" value="TreeGrafter"/>
</dbReference>
<evidence type="ECO:0000256" key="4">
    <source>
        <dbReference type="ARBA" id="ARBA00022801"/>
    </source>
</evidence>
<dbReference type="PANTHER" id="PTHR19288:SF46">
    <property type="entry name" value="HALOACID DEHALOGENASE-LIKE HYDROLASE DOMAIN-CONTAINING PROTEIN 2"/>
    <property type="match status" value="1"/>
</dbReference>
<dbReference type="Gene3D" id="3.40.50.1000">
    <property type="entry name" value="HAD superfamily/HAD-like"/>
    <property type="match status" value="2"/>
</dbReference>
<dbReference type="Proteomes" id="UP000071962">
    <property type="component" value="Unassembled WGS sequence"/>
</dbReference>
<dbReference type="CDD" id="cd07530">
    <property type="entry name" value="HAD_Pase_UmpH-like"/>
    <property type="match status" value="1"/>
</dbReference>
<evidence type="ECO:0000256" key="5">
    <source>
        <dbReference type="ARBA" id="ARBA00022842"/>
    </source>
</evidence>
<dbReference type="NCBIfam" id="TIGR01457">
    <property type="entry name" value="HAD-SF-IIA-hyp2"/>
    <property type="match status" value="1"/>
</dbReference>
<dbReference type="EMBL" id="FIKT01000004">
    <property type="protein sequence ID" value="CYW74520.1"/>
    <property type="molecule type" value="Genomic_DNA"/>
</dbReference>
<dbReference type="SFLD" id="SFLDS00003">
    <property type="entry name" value="Haloacid_Dehalogenase"/>
    <property type="match status" value="1"/>
</dbReference>
<keyword evidence="5" id="KW-0460">Magnesium</keyword>
<gene>
    <name evidence="6" type="primary">yutF</name>
    <name evidence="6" type="ORF">ERS132551_00468</name>
</gene>
<evidence type="ECO:0000313" key="6">
    <source>
        <dbReference type="EMBL" id="CYW74520.1"/>
    </source>
</evidence>
<keyword evidence="3" id="KW-0479">Metal-binding</keyword>
<sequence>MTYTGYLIDLDGTIYEGKKRIPAGERFIHGLQERQIPYLFVTNNTTRRPEMVQAMLAENFNIETPLETIYTASLATVDYMNDLGKEKTVYVIGEDGLKSAIFEAGYLEDTENPAYVVVGLDTQLTYEKLTIATLAIQKGATFIGTNPDLNIPTERGHLPGAGSLIALLKAATRVEPTFIGKPEAIIMDKALEILGTERSQTVMVGDNYLTDIRAGIDNGFPTLLVLTGFTKPEEVADLPLAPTHVLNSLDEWSFDEN</sequence>
<dbReference type="InterPro" id="IPR023214">
    <property type="entry name" value="HAD_sf"/>
</dbReference>
<dbReference type="Pfam" id="PF13242">
    <property type="entry name" value="Hydrolase_like"/>
    <property type="match status" value="1"/>
</dbReference>
<dbReference type="SUPFAM" id="SSF56784">
    <property type="entry name" value="HAD-like"/>
    <property type="match status" value="1"/>
</dbReference>
<dbReference type="Pfam" id="PF13344">
    <property type="entry name" value="Hydrolase_6"/>
    <property type="match status" value="1"/>
</dbReference>
<evidence type="ECO:0000313" key="7">
    <source>
        <dbReference type="Proteomes" id="UP000071962"/>
    </source>
</evidence>
<name>A0A0Z8R1Y0_STRSU</name>
<comment type="similarity">
    <text evidence="2">Belongs to the HAD-like hydrolase superfamily. NagD family.</text>
</comment>
<evidence type="ECO:0000256" key="3">
    <source>
        <dbReference type="ARBA" id="ARBA00022723"/>
    </source>
</evidence>
<dbReference type="FunFam" id="3.40.50.1000:FF:000053">
    <property type="entry name" value="TIGR01457 family HAD hydrolase"/>
    <property type="match status" value="1"/>
</dbReference>
<dbReference type="InterPro" id="IPR006354">
    <property type="entry name" value="HAD-SF_hydro_IIA_hyp1"/>
</dbReference>
<dbReference type="InterPro" id="IPR036412">
    <property type="entry name" value="HAD-like_sf"/>
</dbReference>
<protein>
    <submittedName>
        <fullName evidence="6">HAD family sugar phosphatase</fullName>
        <ecNumber evidence="6">3.-.-.-</ecNumber>
    </submittedName>
</protein>
<evidence type="ECO:0000256" key="2">
    <source>
        <dbReference type="ARBA" id="ARBA00006696"/>
    </source>
</evidence>
<comment type="cofactor">
    <cofactor evidence="1">
        <name>Mg(2+)</name>
        <dbReference type="ChEBI" id="CHEBI:18420"/>
    </cofactor>
</comment>
<dbReference type="RefSeq" id="WP_044763063.1">
    <property type="nucleotide sequence ID" value="NZ_CEKS01000060.1"/>
</dbReference>
<dbReference type="GO" id="GO:0016791">
    <property type="term" value="F:phosphatase activity"/>
    <property type="evidence" value="ECO:0007669"/>
    <property type="project" value="TreeGrafter"/>
</dbReference>
<dbReference type="AlphaFoldDB" id="A0A0Z8R1Y0"/>
<dbReference type="PANTHER" id="PTHR19288">
    <property type="entry name" value="4-NITROPHENYLPHOSPHATASE-RELATED"/>
    <property type="match status" value="1"/>
</dbReference>
<accession>A0A0Z8R1Y0</accession>
<proteinExistence type="inferred from homology"/>
<organism evidence="6 7">
    <name type="scientific">Streptococcus suis</name>
    <dbReference type="NCBI Taxonomy" id="1307"/>
    <lineage>
        <taxon>Bacteria</taxon>
        <taxon>Bacillati</taxon>
        <taxon>Bacillota</taxon>
        <taxon>Bacilli</taxon>
        <taxon>Lactobacillales</taxon>
        <taxon>Streptococcaceae</taxon>
        <taxon>Streptococcus</taxon>
    </lineage>
</organism>